<evidence type="ECO:0000256" key="8">
    <source>
        <dbReference type="SAM" id="MobiDB-lite"/>
    </source>
</evidence>
<keyword evidence="6" id="KW-0411">Iron-sulfur</keyword>
<feature type="region of interest" description="Disordered" evidence="8">
    <location>
        <begin position="62"/>
        <end position="100"/>
    </location>
</feature>
<protein>
    <recommendedName>
        <fullName evidence="9">Uracil-DNA glycosylase-like domain-containing protein</fullName>
    </recommendedName>
</protein>
<keyword evidence="11" id="KW-1185">Reference proteome</keyword>
<organism evidence="10 11">
    <name type="scientific">Polaromonas vacuolata</name>
    <dbReference type="NCBI Taxonomy" id="37448"/>
    <lineage>
        <taxon>Bacteria</taxon>
        <taxon>Pseudomonadati</taxon>
        <taxon>Pseudomonadota</taxon>
        <taxon>Betaproteobacteria</taxon>
        <taxon>Burkholderiales</taxon>
        <taxon>Comamonadaceae</taxon>
        <taxon>Polaromonas</taxon>
    </lineage>
</organism>
<dbReference type="SUPFAM" id="SSF52141">
    <property type="entry name" value="Uracil-DNA glycosylase-like"/>
    <property type="match status" value="1"/>
</dbReference>
<dbReference type="PANTHER" id="PTHR33693">
    <property type="entry name" value="TYPE-5 URACIL-DNA GLYCOSYLASE"/>
    <property type="match status" value="1"/>
</dbReference>
<dbReference type="InterPro" id="IPR051536">
    <property type="entry name" value="UDG_Type-4/5"/>
</dbReference>
<dbReference type="PANTHER" id="PTHR33693:SF1">
    <property type="entry name" value="TYPE-4 URACIL-DNA GLYCOSYLASE"/>
    <property type="match status" value="1"/>
</dbReference>
<evidence type="ECO:0000256" key="6">
    <source>
        <dbReference type="ARBA" id="ARBA00023014"/>
    </source>
</evidence>
<evidence type="ECO:0000256" key="5">
    <source>
        <dbReference type="ARBA" id="ARBA00023004"/>
    </source>
</evidence>
<keyword evidence="1" id="KW-0004">4Fe-4S</keyword>
<dbReference type="GO" id="GO:0046872">
    <property type="term" value="F:metal ion binding"/>
    <property type="evidence" value="ECO:0007669"/>
    <property type="project" value="UniProtKB-KW"/>
</dbReference>
<dbReference type="GO" id="GO:0097506">
    <property type="term" value="F:deaminated base DNA N-glycosylase activity"/>
    <property type="evidence" value="ECO:0007669"/>
    <property type="project" value="UniProtKB-ARBA"/>
</dbReference>
<dbReference type="EMBL" id="CP051461">
    <property type="protein sequence ID" value="QJC58081.1"/>
    <property type="molecule type" value="Genomic_DNA"/>
</dbReference>
<feature type="domain" description="Uracil-DNA glycosylase-like" evidence="9">
    <location>
        <begin position="151"/>
        <end position="266"/>
    </location>
</feature>
<dbReference type="GO" id="GO:0006281">
    <property type="term" value="P:DNA repair"/>
    <property type="evidence" value="ECO:0007669"/>
    <property type="project" value="UniProtKB-KW"/>
</dbReference>
<reference evidence="10 11" key="1">
    <citation type="submission" date="2020-04" db="EMBL/GenBank/DDBJ databases">
        <title>Complete genome of a Psychrophilic, Marine, Gas Vacuolate Bacterium Polaromonas vacuolata KCTC 22033T.</title>
        <authorList>
            <person name="Hwang K."/>
            <person name="Kim K.M."/>
        </authorList>
    </citation>
    <scope>NUCLEOTIDE SEQUENCE [LARGE SCALE GENOMIC DNA]</scope>
    <source>
        <strain evidence="10 11">KCTC 22033</strain>
    </source>
</reference>
<dbReference type="AlphaFoldDB" id="A0A6H2HDW6"/>
<evidence type="ECO:0000256" key="1">
    <source>
        <dbReference type="ARBA" id="ARBA00022485"/>
    </source>
</evidence>
<dbReference type="InterPro" id="IPR036895">
    <property type="entry name" value="Uracil-DNA_glycosylase-like_sf"/>
</dbReference>
<dbReference type="Pfam" id="PF03167">
    <property type="entry name" value="UDG"/>
    <property type="match status" value="1"/>
</dbReference>
<keyword evidence="5" id="KW-0408">Iron</keyword>
<dbReference type="GO" id="GO:0051539">
    <property type="term" value="F:4 iron, 4 sulfur cluster binding"/>
    <property type="evidence" value="ECO:0007669"/>
    <property type="project" value="UniProtKB-KW"/>
</dbReference>
<dbReference type="Proteomes" id="UP000502041">
    <property type="component" value="Chromosome"/>
</dbReference>
<evidence type="ECO:0000313" key="11">
    <source>
        <dbReference type="Proteomes" id="UP000502041"/>
    </source>
</evidence>
<evidence type="ECO:0000256" key="2">
    <source>
        <dbReference type="ARBA" id="ARBA00022723"/>
    </source>
</evidence>
<proteinExistence type="predicted"/>
<dbReference type="KEGG" id="pvac:HC248_03418"/>
<evidence type="ECO:0000256" key="3">
    <source>
        <dbReference type="ARBA" id="ARBA00022763"/>
    </source>
</evidence>
<name>A0A6H2HDW6_9BURK</name>
<evidence type="ECO:0000313" key="10">
    <source>
        <dbReference type="EMBL" id="QJC58081.1"/>
    </source>
</evidence>
<dbReference type="Gene3D" id="3.40.470.10">
    <property type="entry name" value="Uracil-DNA glycosylase-like domain"/>
    <property type="match status" value="1"/>
</dbReference>
<evidence type="ECO:0000256" key="4">
    <source>
        <dbReference type="ARBA" id="ARBA00022801"/>
    </source>
</evidence>
<accession>A0A6H2HDW6</accession>
<keyword evidence="3" id="KW-0227">DNA damage</keyword>
<feature type="compositionally biased region" description="Polar residues" evidence="8">
    <location>
        <begin position="91"/>
        <end position="100"/>
    </location>
</feature>
<evidence type="ECO:0000259" key="9">
    <source>
        <dbReference type="Pfam" id="PF03167"/>
    </source>
</evidence>
<gene>
    <name evidence="10" type="ORF">HC248_03418</name>
</gene>
<keyword evidence="2" id="KW-0479">Metal-binding</keyword>
<sequence length="279" mass="29281">MTLQLDKRQRAMLREMGVKVWQPTLQATALAARTEAAPAAVAVEIAPAAATARAVSMPLTPAPVGAPERAPRPSSQPVKPMPYTAPRAAIQNPSERSSPVENSAALSASGWQIGQTQTLYAASAKPSGARWLVLIETNAAALDASAANSFNPFEGDAGKLLDNMLRAAGLHQAASTQLLALSRHSDSATSSAALQTELAPLLAQAQPGLVLVMGRLLTQALLPSGQAFGRLRGQPHNLQDRPLVVTQEAAYLLRKPEAKDRAWEDLCLAMQVAAGTVPL</sequence>
<keyword evidence="7" id="KW-0234">DNA repair</keyword>
<dbReference type="RefSeq" id="WP_168923487.1">
    <property type="nucleotide sequence ID" value="NZ_CP051461.1"/>
</dbReference>
<keyword evidence="4" id="KW-0378">Hydrolase</keyword>
<dbReference type="InterPro" id="IPR005122">
    <property type="entry name" value="Uracil-DNA_glycosylase-like"/>
</dbReference>
<evidence type="ECO:0000256" key="7">
    <source>
        <dbReference type="ARBA" id="ARBA00023204"/>
    </source>
</evidence>